<dbReference type="EMBL" id="JBHRSS010000003">
    <property type="protein sequence ID" value="MFC3104016.1"/>
    <property type="molecule type" value="Genomic_DNA"/>
</dbReference>
<evidence type="ECO:0000313" key="3">
    <source>
        <dbReference type="Proteomes" id="UP001595462"/>
    </source>
</evidence>
<keyword evidence="1" id="KW-0732">Signal</keyword>
<proteinExistence type="predicted"/>
<feature type="signal peptide" evidence="1">
    <location>
        <begin position="1"/>
        <end position="28"/>
    </location>
</feature>
<reference evidence="3" key="1">
    <citation type="journal article" date="2019" name="Int. J. Syst. Evol. Microbiol.">
        <title>The Global Catalogue of Microorganisms (GCM) 10K type strain sequencing project: providing services to taxonomists for standard genome sequencing and annotation.</title>
        <authorList>
            <consortium name="The Broad Institute Genomics Platform"/>
            <consortium name="The Broad Institute Genome Sequencing Center for Infectious Disease"/>
            <person name="Wu L."/>
            <person name="Ma J."/>
        </authorList>
    </citation>
    <scope>NUCLEOTIDE SEQUENCE [LARGE SCALE GENOMIC DNA]</scope>
    <source>
        <strain evidence="3">KCTC 52640</strain>
    </source>
</reference>
<evidence type="ECO:0000256" key="1">
    <source>
        <dbReference type="SAM" id="SignalP"/>
    </source>
</evidence>
<organism evidence="2 3">
    <name type="scientific">Salinisphaera aquimarina</name>
    <dbReference type="NCBI Taxonomy" id="2094031"/>
    <lineage>
        <taxon>Bacteria</taxon>
        <taxon>Pseudomonadati</taxon>
        <taxon>Pseudomonadota</taxon>
        <taxon>Gammaproteobacteria</taxon>
        <taxon>Salinisphaerales</taxon>
        <taxon>Salinisphaeraceae</taxon>
        <taxon>Salinisphaera</taxon>
    </lineage>
</organism>
<evidence type="ECO:0000313" key="2">
    <source>
        <dbReference type="EMBL" id="MFC3104016.1"/>
    </source>
</evidence>
<gene>
    <name evidence="2" type="ORF">ACFOSU_08940</name>
</gene>
<comment type="caution">
    <text evidence="2">The sequence shown here is derived from an EMBL/GenBank/DDBJ whole genome shotgun (WGS) entry which is preliminary data.</text>
</comment>
<protein>
    <submittedName>
        <fullName evidence="2">PEP-CTERM sorting domain-containing protein</fullName>
    </submittedName>
</protein>
<accession>A0ABV7EQ27</accession>
<dbReference type="Proteomes" id="UP001595462">
    <property type="component" value="Unassembled WGS sequence"/>
</dbReference>
<dbReference type="RefSeq" id="WP_380688599.1">
    <property type="nucleotide sequence ID" value="NZ_JBHRSS010000003.1"/>
</dbReference>
<sequence length="281" mass="30102">MTHTKARTLVAGAVTALTAVLMATPAFAVNITRSSDNPAYDVIGVNGNAAPGFATGSFQANGSTRTEINIGANELFGGSPVTIGDLAALSFWTNQAPQSTPVNWYVNVYTLKDDLNDDGFYGRRLNFEPIYADNRNEQDNVWTQWSTDGTENRLRVFDANRGDSGPVFGTHTDPFLSDLTSGPVNWSDYSSAYEDALVDYRDEEISYISIATGSGWADGFSGLIDGFGIDWRDGNGGLNSSSINLEAAGGAPVGVPEPSTWVFALLVFLGLGYAATKRRDH</sequence>
<feature type="chain" id="PRO_5046162662" evidence="1">
    <location>
        <begin position="29"/>
        <end position="281"/>
    </location>
</feature>
<keyword evidence="3" id="KW-1185">Reference proteome</keyword>
<name>A0ABV7EQ27_9GAMM</name>